<feature type="transmembrane region" description="Helical" evidence="1">
    <location>
        <begin position="86"/>
        <end position="107"/>
    </location>
</feature>
<evidence type="ECO:0000313" key="2">
    <source>
        <dbReference type="EMBL" id="KAK4642123.1"/>
    </source>
</evidence>
<organism evidence="2 3">
    <name type="scientific">Podospora bellae-mahoneyi</name>
    <dbReference type="NCBI Taxonomy" id="2093777"/>
    <lineage>
        <taxon>Eukaryota</taxon>
        <taxon>Fungi</taxon>
        <taxon>Dikarya</taxon>
        <taxon>Ascomycota</taxon>
        <taxon>Pezizomycotina</taxon>
        <taxon>Sordariomycetes</taxon>
        <taxon>Sordariomycetidae</taxon>
        <taxon>Sordariales</taxon>
        <taxon>Podosporaceae</taxon>
        <taxon>Podospora</taxon>
    </lineage>
</organism>
<reference evidence="2 3" key="1">
    <citation type="journal article" date="2023" name="bioRxiv">
        <title>High-quality genome assemblies of four members of thePodospora anserinaspecies complex.</title>
        <authorList>
            <person name="Ament-Velasquez S.L."/>
            <person name="Vogan A.A."/>
            <person name="Wallerman O."/>
            <person name="Hartmann F."/>
            <person name="Gautier V."/>
            <person name="Silar P."/>
            <person name="Giraud T."/>
            <person name="Johannesson H."/>
        </authorList>
    </citation>
    <scope>NUCLEOTIDE SEQUENCE [LARGE SCALE GENOMIC DNA]</scope>
    <source>
        <strain evidence="2 3">CBS 112042</strain>
    </source>
</reference>
<keyword evidence="1" id="KW-0812">Transmembrane</keyword>
<gene>
    <name evidence="2" type="ORF">QC761_512207</name>
</gene>
<dbReference type="GeneID" id="87899870"/>
<evidence type="ECO:0000313" key="3">
    <source>
        <dbReference type="Proteomes" id="UP001322138"/>
    </source>
</evidence>
<dbReference type="RefSeq" id="XP_062731099.1">
    <property type="nucleotide sequence ID" value="XM_062880389.1"/>
</dbReference>
<evidence type="ECO:0000256" key="1">
    <source>
        <dbReference type="SAM" id="Phobius"/>
    </source>
</evidence>
<comment type="caution">
    <text evidence="2">The sequence shown here is derived from an EMBL/GenBank/DDBJ whole genome shotgun (WGS) entry which is preliminary data.</text>
</comment>
<accession>A0ABR0FDT0</accession>
<keyword evidence="1" id="KW-0472">Membrane</keyword>
<dbReference type="EMBL" id="JAFFGZ010000007">
    <property type="protein sequence ID" value="KAK4642123.1"/>
    <property type="molecule type" value="Genomic_DNA"/>
</dbReference>
<sequence length="197" mass="21851">MSLCSLKPEAHLSLPCHKIRTNHFLLTLASRPFDIANICNRIAFRHRYLPGEHIYISVLTSSTISDDHGQSQDILLSLPESLDVSGLYGIASVVGFLLAGSLIFALARNGRRIMKHCLGHTSYEESGTDRQPVVSILSFYHAPQAPSLNKLYKQRHLCRQLQDVIVPIPVRDGRSVNITVPVQAHLPGKRGDTVPGW</sequence>
<keyword evidence="1" id="KW-1133">Transmembrane helix</keyword>
<keyword evidence="3" id="KW-1185">Reference proteome</keyword>
<name>A0ABR0FDT0_9PEZI</name>
<proteinExistence type="predicted"/>
<dbReference type="Proteomes" id="UP001322138">
    <property type="component" value="Unassembled WGS sequence"/>
</dbReference>
<protein>
    <submittedName>
        <fullName evidence="2">Uncharacterized protein</fullName>
    </submittedName>
</protein>